<dbReference type="Gene3D" id="3.40.190.10">
    <property type="entry name" value="Periplasmic binding protein-like II"/>
    <property type="match status" value="2"/>
</dbReference>
<feature type="binding site" evidence="6">
    <location>
        <position position="140"/>
    </location>
    <ligand>
        <name>molybdate</name>
        <dbReference type="ChEBI" id="CHEBI:36264"/>
    </ligand>
</feature>
<dbReference type="InterPro" id="IPR050682">
    <property type="entry name" value="ModA/WtpA"/>
</dbReference>
<dbReference type="PANTHER" id="PTHR30632:SF0">
    <property type="entry name" value="SULFATE-BINDING PROTEIN"/>
    <property type="match status" value="1"/>
</dbReference>
<protein>
    <submittedName>
        <fullName evidence="8">Molybdenum ABC transporter, periplasmic molybdate-binding protein</fullName>
    </submittedName>
</protein>
<keyword evidence="3 6" id="KW-0479">Metal-binding</keyword>
<comment type="caution">
    <text evidence="8">The sequence shown here is derived from an EMBL/GenBank/DDBJ whole genome shotgun (WGS) entry which is preliminary data.</text>
</comment>
<dbReference type="PATRIC" id="fig|1206767.3.peg.1231"/>
<sequence length="251" mass="25633">MKRLLAALVLVLAASLPASAGSLDVFAAASLTNALADIKTGFEAVHPGDTVALEFAASGALLERLGTGAACDVFVSADPETMTLALDRRRIDGATRKVVALNELVLAVPAGNPAKVDNLDSLSRGGVRRVGVGNPESVPAGRYAKRALQQRALWFALTSKLVYYPSVRHVLAALAKGEIDAGFVYATDAASAGKAVAVAATVPLPSPVTYVAAVAAKAADPKLAAAFIGYLASPEGLATLGRYGFAPPPQQ</sequence>
<name>K6GT25_9BACT</name>
<evidence type="ECO:0000256" key="4">
    <source>
        <dbReference type="ARBA" id="ARBA00022729"/>
    </source>
</evidence>
<dbReference type="NCBIfam" id="TIGR01256">
    <property type="entry name" value="modA"/>
    <property type="match status" value="1"/>
</dbReference>
<evidence type="ECO:0000256" key="6">
    <source>
        <dbReference type="PIRSR" id="PIRSR004846-1"/>
    </source>
</evidence>
<dbReference type="GO" id="GO:0030973">
    <property type="term" value="F:molybdate ion binding"/>
    <property type="evidence" value="ECO:0007669"/>
    <property type="project" value="UniProtKB-ARBA"/>
</dbReference>
<dbReference type="GO" id="GO:0015689">
    <property type="term" value="P:molybdate ion transport"/>
    <property type="evidence" value="ECO:0007669"/>
    <property type="project" value="InterPro"/>
</dbReference>
<dbReference type="AlphaFoldDB" id="K6GT25"/>
<evidence type="ECO:0000256" key="2">
    <source>
        <dbReference type="ARBA" id="ARBA00022505"/>
    </source>
</evidence>
<feature type="binding site" evidence="6">
    <location>
        <position position="58"/>
    </location>
    <ligand>
        <name>molybdate</name>
        <dbReference type="ChEBI" id="CHEBI:36264"/>
    </ligand>
</feature>
<dbReference type="EMBL" id="ALAO01000097">
    <property type="protein sequence ID" value="EKO40040.1"/>
    <property type="molecule type" value="Genomic_DNA"/>
</dbReference>
<feature type="chain" id="PRO_5003895070" evidence="7">
    <location>
        <begin position="21"/>
        <end position="251"/>
    </location>
</feature>
<dbReference type="Proteomes" id="UP000006272">
    <property type="component" value="Unassembled WGS sequence"/>
</dbReference>
<organism evidence="8 9">
    <name type="scientific">Solidesulfovibrio magneticus str. Maddingley MBC34</name>
    <dbReference type="NCBI Taxonomy" id="1206767"/>
    <lineage>
        <taxon>Bacteria</taxon>
        <taxon>Pseudomonadati</taxon>
        <taxon>Thermodesulfobacteriota</taxon>
        <taxon>Desulfovibrionia</taxon>
        <taxon>Desulfovibrionales</taxon>
        <taxon>Desulfovibrionaceae</taxon>
        <taxon>Solidesulfovibrio</taxon>
    </lineage>
</organism>
<gene>
    <name evidence="8" type="ORF">B193_1262</name>
</gene>
<comment type="subunit">
    <text evidence="5">The complex is composed of two ATP-binding proteins (ModC), two transmembrane proteins (ModB) and a solute-binding protein (ModA).</text>
</comment>
<reference evidence="8 9" key="1">
    <citation type="submission" date="2012-07" db="EMBL/GenBank/DDBJ databases">
        <title>Draft genome sequence of Desulfovibrio magneticus str. Maddingley MBC34 obtained from a metagenomic sequence of a methanogenic enrichment isolated from coal-seam formation water in Victoria, Australia.</title>
        <authorList>
            <person name="Greenfield P."/>
            <person name="Hendry P."/>
            <person name="Li D."/>
            <person name="Rosewarne C.P."/>
            <person name="Tran-Dinh N."/>
            <person name="Elbourne L.D.H."/>
            <person name="Paulsen I.T."/>
            <person name="Midgley D.J."/>
        </authorList>
    </citation>
    <scope>NUCLEOTIDE SEQUENCE [LARGE SCALE GENOMIC DNA]</scope>
    <source>
        <strain evidence="9">Maddingley MBC34</strain>
    </source>
</reference>
<dbReference type="GO" id="GO:1901359">
    <property type="term" value="F:tungstate binding"/>
    <property type="evidence" value="ECO:0007669"/>
    <property type="project" value="UniProtKB-ARBA"/>
</dbReference>
<feature type="binding site" evidence="6">
    <location>
        <position position="167"/>
    </location>
    <ligand>
        <name>molybdate</name>
        <dbReference type="ChEBI" id="CHEBI:36264"/>
    </ligand>
</feature>
<dbReference type="InterPro" id="IPR005950">
    <property type="entry name" value="ModA"/>
</dbReference>
<comment type="similarity">
    <text evidence="1">Belongs to the bacterial solute-binding protein ModA family.</text>
</comment>
<dbReference type="FunFam" id="3.40.190.10:FF:000035">
    <property type="entry name" value="Molybdate ABC transporter substrate-binding protein"/>
    <property type="match status" value="1"/>
</dbReference>
<evidence type="ECO:0000313" key="9">
    <source>
        <dbReference type="Proteomes" id="UP000006272"/>
    </source>
</evidence>
<evidence type="ECO:0000256" key="5">
    <source>
        <dbReference type="ARBA" id="ARBA00062515"/>
    </source>
</evidence>
<feature type="binding site" evidence="6">
    <location>
        <position position="30"/>
    </location>
    <ligand>
        <name>molybdate</name>
        <dbReference type="ChEBI" id="CHEBI:36264"/>
    </ligand>
</feature>
<evidence type="ECO:0000256" key="7">
    <source>
        <dbReference type="SAM" id="SignalP"/>
    </source>
</evidence>
<dbReference type="PANTHER" id="PTHR30632">
    <property type="entry name" value="MOLYBDATE-BINDING PERIPLASMIC PROTEIN"/>
    <property type="match status" value="1"/>
</dbReference>
<dbReference type="SUPFAM" id="SSF53850">
    <property type="entry name" value="Periplasmic binding protein-like II"/>
    <property type="match status" value="1"/>
</dbReference>
<keyword evidence="4 7" id="KW-0732">Signal</keyword>
<dbReference type="Pfam" id="PF13531">
    <property type="entry name" value="SBP_bac_11"/>
    <property type="match status" value="1"/>
</dbReference>
<evidence type="ECO:0000256" key="3">
    <source>
        <dbReference type="ARBA" id="ARBA00022723"/>
    </source>
</evidence>
<feature type="binding site" evidence="6">
    <location>
        <position position="185"/>
    </location>
    <ligand>
        <name>molybdate</name>
        <dbReference type="ChEBI" id="CHEBI:36264"/>
    </ligand>
</feature>
<accession>K6GT25</accession>
<keyword evidence="2 6" id="KW-0500">Molybdenum</keyword>
<evidence type="ECO:0000313" key="8">
    <source>
        <dbReference type="EMBL" id="EKO40040.1"/>
    </source>
</evidence>
<proteinExistence type="inferred from homology"/>
<feature type="signal peptide" evidence="7">
    <location>
        <begin position="1"/>
        <end position="20"/>
    </location>
</feature>
<dbReference type="PIRSF" id="PIRSF004846">
    <property type="entry name" value="ModA"/>
    <property type="match status" value="1"/>
</dbReference>
<evidence type="ECO:0000256" key="1">
    <source>
        <dbReference type="ARBA" id="ARBA00009175"/>
    </source>
</evidence>
<dbReference type="GO" id="GO:0046872">
    <property type="term" value="F:metal ion binding"/>
    <property type="evidence" value="ECO:0007669"/>
    <property type="project" value="UniProtKB-KW"/>
</dbReference>